<evidence type="ECO:0000313" key="3">
    <source>
        <dbReference type="Proteomes" id="UP000287651"/>
    </source>
</evidence>
<name>A0A426Z799_ENSVE</name>
<accession>A0A426Z799</accession>
<evidence type="ECO:0000313" key="2">
    <source>
        <dbReference type="EMBL" id="RRT59858.1"/>
    </source>
</evidence>
<gene>
    <name evidence="2" type="ORF">B296_00025895</name>
</gene>
<protein>
    <submittedName>
        <fullName evidence="2">Uncharacterized protein</fullName>
    </submittedName>
</protein>
<dbReference type="Proteomes" id="UP000287651">
    <property type="component" value="Unassembled WGS sequence"/>
</dbReference>
<reference evidence="2 3" key="1">
    <citation type="journal article" date="2014" name="Agronomy (Basel)">
        <title>A Draft Genome Sequence for Ensete ventricosum, the Drought-Tolerant Tree Against Hunger.</title>
        <authorList>
            <person name="Harrison J."/>
            <person name="Moore K.A."/>
            <person name="Paszkiewicz K."/>
            <person name="Jones T."/>
            <person name="Grant M."/>
            <person name="Ambacheew D."/>
            <person name="Muzemil S."/>
            <person name="Studholme D.J."/>
        </authorList>
    </citation>
    <scope>NUCLEOTIDE SEQUENCE [LARGE SCALE GENOMIC DNA]</scope>
</reference>
<dbReference type="AlphaFoldDB" id="A0A426Z799"/>
<feature type="compositionally biased region" description="Basic and acidic residues" evidence="1">
    <location>
        <begin position="46"/>
        <end position="57"/>
    </location>
</feature>
<sequence length="111" mass="12791">MSLCHETGSECYVLITLQLIRFFQLVTECLLMEIVESQPRLQLHDRIEKKDNGDRKSNVRRNQAPVGVLLKSHQETGGDRWKCGLPHRRSISGHKEKLPILLKEGRKDMGD</sequence>
<organism evidence="2 3">
    <name type="scientific">Ensete ventricosum</name>
    <name type="common">Abyssinian banana</name>
    <name type="synonym">Musa ensete</name>
    <dbReference type="NCBI Taxonomy" id="4639"/>
    <lineage>
        <taxon>Eukaryota</taxon>
        <taxon>Viridiplantae</taxon>
        <taxon>Streptophyta</taxon>
        <taxon>Embryophyta</taxon>
        <taxon>Tracheophyta</taxon>
        <taxon>Spermatophyta</taxon>
        <taxon>Magnoliopsida</taxon>
        <taxon>Liliopsida</taxon>
        <taxon>Zingiberales</taxon>
        <taxon>Musaceae</taxon>
        <taxon>Ensete</taxon>
    </lineage>
</organism>
<comment type="caution">
    <text evidence="2">The sequence shown here is derived from an EMBL/GenBank/DDBJ whole genome shotgun (WGS) entry which is preliminary data.</text>
</comment>
<proteinExistence type="predicted"/>
<evidence type="ECO:0000256" key="1">
    <source>
        <dbReference type="SAM" id="MobiDB-lite"/>
    </source>
</evidence>
<dbReference type="EMBL" id="AMZH03008035">
    <property type="protein sequence ID" value="RRT59858.1"/>
    <property type="molecule type" value="Genomic_DNA"/>
</dbReference>
<feature type="region of interest" description="Disordered" evidence="1">
    <location>
        <begin position="46"/>
        <end position="66"/>
    </location>
</feature>